<organism evidence="3 4">
    <name type="scientific">Paraburkholderia unamae</name>
    <dbReference type="NCBI Taxonomy" id="219649"/>
    <lineage>
        <taxon>Bacteria</taxon>
        <taxon>Pseudomonadati</taxon>
        <taxon>Pseudomonadota</taxon>
        <taxon>Betaproteobacteria</taxon>
        <taxon>Burkholderiales</taxon>
        <taxon>Burkholderiaceae</taxon>
        <taxon>Paraburkholderia</taxon>
    </lineage>
</organism>
<evidence type="ECO:0000256" key="1">
    <source>
        <dbReference type="ARBA" id="ARBA00005254"/>
    </source>
</evidence>
<dbReference type="Gene3D" id="3.90.226.10">
    <property type="entry name" value="2-enoyl-CoA Hydratase, Chain A, domain 1"/>
    <property type="match status" value="1"/>
</dbReference>
<evidence type="ECO:0000256" key="2">
    <source>
        <dbReference type="RuleBase" id="RU003707"/>
    </source>
</evidence>
<comment type="caution">
    <text evidence="3">The sequence shown here is derived from an EMBL/GenBank/DDBJ whole genome shotgun (WGS) entry which is preliminary data.</text>
</comment>
<dbReference type="InterPro" id="IPR029045">
    <property type="entry name" value="ClpP/crotonase-like_dom_sf"/>
</dbReference>
<dbReference type="InterPro" id="IPR001753">
    <property type="entry name" value="Enoyl-CoA_hydra/iso"/>
</dbReference>
<reference evidence="3 4" key="1">
    <citation type="submission" date="2018-05" db="EMBL/GenBank/DDBJ databases">
        <title>Genomic Encyclopedia of Type Strains, Phase IV (KMG-V): Genome sequencing to study the core and pangenomes of soil and plant-associated prokaryotes.</title>
        <authorList>
            <person name="Whitman W."/>
        </authorList>
    </citation>
    <scope>NUCLEOTIDE SEQUENCE [LARGE SCALE GENOMIC DNA]</scope>
    <source>
        <strain evidence="3 4">SCZa-39</strain>
    </source>
</reference>
<keyword evidence="4" id="KW-1185">Reference proteome</keyword>
<dbReference type="Gene3D" id="1.10.12.10">
    <property type="entry name" value="Lyase 2-enoyl-coa Hydratase, Chain A, domain 2"/>
    <property type="match status" value="1"/>
</dbReference>
<accession>A0ABX5KIX1</accession>
<name>A0ABX5KIX1_9BURK</name>
<dbReference type="EMBL" id="QEOB01000011">
    <property type="protein sequence ID" value="PVX81363.1"/>
    <property type="molecule type" value="Genomic_DNA"/>
</dbReference>
<evidence type="ECO:0000313" key="4">
    <source>
        <dbReference type="Proteomes" id="UP000245712"/>
    </source>
</evidence>
<dbReference type="PANTHER" id="PTHR42964">
    <property type="entry name" value="ENOYL-COA HYDRATASE"/>
    <property type="match status" value="1"/>
</dbReference>
<protein>
    <submittedName>
        <fullName evidence="3">Methylglutaconyl-CoA hydratase</fullName>
    </submittedName>
</protein>
<dbReference type="SUPFAM" id="SSF52096">
    <property type="entry name" value="ClpP/crotonase"/>
    <property type="match status" value="1"/>
</dbReference>
<dbReference type="PROSITE" id="PS00166">
    <property type="entry name" value="ENOYL_COA_HYDRATASE"/>
    <property type="match status" value="1"/>
</dbReference>
<comment type="similarity">
    <text evidence="1 2">Belongs to the enoyl-CoA hydratase/isomerase family.</text>
</comment>
<dbReference type="InterPro" id="IPR014748">
    <property type="entry name" value="Enoyl-CoA_hydra_C"/>
</dbReference>
<evidence type="ECO:0000313" key="3">
    <source>
        <dbReference type="EMBL" id="PVX81363.1"/>
    </source>
</evidence>
<proteinExistence type="inferred from homology"/>
<dbReference type="Pfam" id="PF00378">
    <property type="entry name" value="ECH_1"/>
    <property type="match status" value="1"/>
</dbReference>
<dbReference type="Proteomes" id="UP000245712">
    <property type="component" value="Unassembled WGS sequence"/>
</dbReference>
<sequence length="262" mass="27906">MDYRNLEIAVARGVATIWLNRPDMRNAMNEALISELTDAVRAVGADTGVRVVVLGGRGKAFCAGADLGWMKQMAEYSHAENRASAVELARMLNTLHTCPKPTIARVHGHAFAGGMGLASACDIRIADPAAEFCLSEVRIGLVPATISPYVVQAMGAAAARRYMLSAERLTATEAHRIGFVHALCEPGAIDAAVDRFAQQLLGAGPAALARTKQLLDDVVDRPVDEALLEMTADVIADVRASTEGREGLSAFLEKRKPAWEGA</sequence>
<dbReference type="InterPro" id="IPR051683">
    <property type="entry name" value="Enoyl-CoA_Hydratase/Isomerase"/>
</dbReference>
<dbReference type="PANTHER" id="PTHR42964:SF1">
    <property type="entry name" value="POLYKETIDE BIOSYNTHESIS ENOYL-COA HYDRATASE PKSH-RELATED"/>
    <property type="match status" value="1"/>
</dbReference>
<dbReference type="RefSeq" id="WP_116612374.1">
    <property type="nucleotide sequence ID" value="NZ_QEOB01000011.1"/>
</dbReference>
<gene>
    <name evidence="3" type="ORF">C7402_111265</name>
</gene>
<dbReference type="CDD" id="cd06558">
    <property type="entry name" value="crotonase-like"/>
    <property type="match status" value="1"/>
</dbReference>
<dbReference type="InterPro" id="IPR018376">
    <property type="entry name" value="Enoyl-CoA_hyd/isom_CS"/>
</dbReference>